<dbReference type="InterPro" id="IPR015943">
    <property type="entry name" value="WD40/YVTN_repeat-like_dom_sf"/>
</dbReference>
<name>A0A7S0DVW6_9EUKA</name>
<dbReference type="InterPro" id="IPR050282">
    <property type="entry name" value="Cycloisomerase_2"/>
</dbReference>
<dbReference type="PANTHER" id="PTHR30344">
    <property type="entry name" value="6-PHOSPHOGLUCONOLACTONASE-RELATED"/>
    <property type="match status" value="1"/>
</dbReference>
<dbReference type="GO" id="GO:0017057">
    <property type="term" value="F:6-phosphogluconolactonase activity"/>
    <property type="evidence" value="ECO:0007669"/>
    <property type="project" value="TreeGrafter"/>
</dbReference>
<dbReference type="EMBL" id="HBEM01034356">
    <property type="protein sequence ID" value="CAD8464510.1"/>
    <property type="molecule type" value="Transcribed_RNA"/>
</dbReference>
<gene>
    <name evidence="2" type="ORF">LAMO00422_LOCUS23476</name>
</gene>
<accession>A0A7S0DVW6</accession>
<sequence>MPGAGPRHLCMHPKMNIAYVVNELDSSVSVIPLDNHGHPKNTTQVVGSLPNGFQAESTTAEILFHPSGSFVYVSNRVVGGEGIISCFKVDKQTGRLQAQSYHGSGGVCPRAMEMFADGRIMVVLNQDSDSIVSLFVDGSDGSLKTTGFKACCPSPVAAVSLN</sequence>
<dbReference type="InterPro" id="IPR019405">
    <property type="entry name" value="Lactonase_7-beta_prop"/>
</dbReference>
<evidence type="ECO:0008006" key="3">
    <source>
        <dbReference type="Google" id="ProtNLM"/>
    </source>
</evidence>
<reference evidence="2" key="1">
    <citation type="submission" date="2021-01" db="EMBL/GenBank/DDBJ databases">
        <authorList>
            <person name="Corre E."/>
            <person name="Pelletier E."/>
            <person name="Niang G."/>
            <person name="Scheremetjew M."/>
            <person name="Finn R."/>
            <person name="Kale V."/>
            <person name="Holt S."/>
            <person name="Cochrane G."/>
            <person name="Meng A."/>
            <person name="Brown T."/>
            <person name="Cohen L."/>
        </authorList>
    </citation>
    <scope>NUCLEOTIDE SEQUENCE</scope>
    <source>
        <strain evidence="2">CCMP2058</strain>
    </source>
</reference>
<evidence type="ECO:0000256" key="1">
    <source>
        <dbReference type="ARBA" id="ARBA00005564"/>
    </source>
</evidence>
<evidence type="ECO:0000313" key="2">
    <source>
        <dbReference type="EMBL" id="CAD8464510.1"/>
    </source>
</evidence>
<protein>
    <recommendedName>
        <fullName evidence="3">6-phosphogluconolactonase</fullName>
    </recommendedName>
</protein>
<dbReference type="Pfam" id="PF10282">
    <property type="entry name" value="Lactonase"/>
    <property type="match status" value="1"/>
</dbReference>
<dbReference type="AlphaFoldDB" id="A0A7S0DVW6"/>
<dbReference type="PANTHER" id="PTHR30344:SF1">
    <property type="entry name" value="6-PHOSPHOGLUCONOLACTONASE"/>
    <property type="match status" value="1"/>
</dbReference>
<dbReference type="InterPro" id="IPR011048">
    <property type="entry name" value="Haem_d1_sf"/>
</dbReference>
<organism evidence="2">
    <name type="scientific">Amorphochlora amoebiformis</name>
    <dbReference type="NCBI Taxonomy" id="1561963"/>
    <lineage>
        <taxon>Eukaryota</taxon>
        <taxon>Sar</taxon>
        <taxon>Rhizaria</taxon>
        <taxon>Cercozoa</taxon>
        <taxon>Chlorarachniophyceae</taxon>
        <taxon>Amorphochlora</taxon>
    </lineage>
</organism>
<proteinExistence type="inferred from homology"/>
<dbReference type="Gene3D" id="2.130.10.10">
    <property type="entry name" value="YVTN repeat-like/Quinoprotein amine dehydrogenase"/>
    <property type="match status" value="1"/>
</dbReference>
<dbReference type="SUPFAM" id="SSF51004">
    <property type="entry name" value="C-terminal (heme d1) domain of cytochrome cd1-nitrite reductase"/>
    <property type="match status" value="1"/>
</dbReference>
<comment type="similarity">
    <text evidence="1">Belongs to the cycloisomerase 2 family.</text>
</comment>